<name>A0ACC1XGM7_MELAZ</name>
<proteinExistence type="predicted"/>
<evidence type="ECO:0000313" key="2">
    <source>
        <dbReference type="Proteomes" id="UP001164539"/>
    </source>
</evidence>
<evidence type="ECO:0000313" key="1">
    <source>
        <dbReference type="EMBL" id="KAJ4710413.1"/>
    </source>
</evidence>
<gene>
    <name evidence="1" type="ORF">OWV82_016603</name>
</gene>
<sequence length="240" mass="27169">MGEGIPFQLMSATATARRRNINPFLNLNLNLNLNQNQNKKLILSNYLKMKMKTFNKSSSNGYNDVVSVKNKKKMSSGNNKKEGKRGVITISTCDGRWNSNGGKWNTDFLVSLRDLRLQDLIEDHDHRDHHHMVSINLSIEQHASFGLSVDGRIITSFPRKCSTCSSPYCKKVMYVNRGSYEANLDSLVQDTIRLTATLQDSCSESCEKSQPTIQYIGAKNTASMDKRWGKLLELRNTLTQ</sequence>
<accession>A0ACC1XGM7</accession>
<comment type="caution">
    <text evidence="1">The sequence shown here is derived from an EMBL/GenBank/DDBJ whole genome shotgun (WGS) entry which is preliminary data.</text>
</comment>
<keyword evidence="2" id="KW-1185">Reference proteome</keyword>
<dbReference type="EMBL" id="CM051402">
    <property type="protein sequence ID" value="KAJ4710413.1"/>
    <property type="molecule type" value="Genomic_DNA"/>
</dbReference>
<reference evidence="1 2" key="1">
    <citation type="journal article" date="2023" name="Science">
        <title>Complex scaffold remodeling in plant triterpene biosynthesis.</title>
        <authorList>
            <person name="De La Pena R."/>
            <person name="Hodgson H."/>
            <person name="Liu J.C."/>
            <person name="Stephenson M.J."/>
            <person name="Martin A.C."/>
            <person name="Owen C."/>
            <person name="Harkess A."/>
            <person name="Leebens-Mack J."/>
            <person name="Jimenez L.E."/>
            <person name="Osbourn A."/>
            <person name="Sattely E.S."/>
        </authorList>
    </citation>
    <scope>NUCLEOTIDE SEQUENCE [LARGE SCALE GENOMIC DNA]</scope>
    <source>
        <strain evidence="2">cv. JPN11</strain>
        <tissue evidence="1">Leaf</tissue>
    </source>
</reference>
<dbReference type="Proteomes" id="UP001164539">
    <property type="component" value="Chromosome 9"/>
</dbReference>
<protein>
    <submittedName>
        <fullName evidence="1">S-acyltransferase</fullName>
    </submittedName>
</protein>
<organism evidence="1 2">
    <name type="scientific">Melia azedarach</name>
    <name type="common">Chinaberry tree</name>
    <dbReference type="NCBI Taxonomy" id="155640"/>
    <lineage>
        <taxon>Eukaryota</taxon>
        <taxon>Viridiplantae</taxon>
        <taxon>Streptophyta</taxon>
        <taxon>Embryophyta</taxon>
        <taxon>Tracheophyta</taxon>
        <taxon>Spermatophyta</taxon>
        <taxon>Magnoliopsida</taxon>
        <taxon>eudicotyledons</taxon>
        <taxon>Gunneridae</taxon>
        <taxon>Pentapetalae</taxon>
        <taxon>rosids</taxon>
        <taxon>malvids</taxon>
        <taxon>Sapindales</taxon>
        <taxon>Meliaceae</taxon>
        <taxon>Melia</taxon>
    </lineage>
</organism>